<gene>
    <name evidence="1" type="ORF">CWB73_22390</name>
</gene>
<protein>
    <submittedName>
        <fullName evidence="1">DASH family cryptochrome</fullName>
    </submittedName>
</protein>
<feature type="non-terminal residue" evidence="1">
    <location>
        <position position="90"/>
    </location>
</feature>
<evidence type="ECO:0000313" key="1">
    <source>
        <dbReference type="EMBL" id="TMP73847.1"/>
    </source>
</evidence>
<feature type="non-terminal residue" evidence="1">
    <location>
        <position position="1"/>
    </location>
</feature>
<dbReference type="SUPFAM" id="SSF48173">
    <property type="entry name" value="Cryptochrome/photolyase FAD-binding domain"/>
    <property type="match status" value="1"/>
</dbReference>
<dbReference type="Gene3D" id="1.25.40.80">
    <property type="match status" value="1"/>
</dbReference>
<comment type="caution">
    <text evidence="1">The sequence shown here is derived from an EMBL/GenBank/DDBJ whole genome shotgun (WGS) entry which is preliminary data.</text>
</comment>
<reference evidence="2" key="2">
    <citation type="submission" date="2019-06" db="EMBL/GenBank/DDBJ databases">
        <title>Co-occurence of chitin degradation, pigmentation and bioactivity in marine Pseudoalteromonas.</title>
        <authorList>
            <person name="Sonnenschein E.C."/>
            <person name="Bech P.K."/>
        </authorList>
    </citation>
    <scope>NUCLEOTIDE SEQUENCE [LARGE SCALE GENOMIC DNA]</scope>
    <source>
        <strain evidence="2">S1189</strain>
    </source>
</reference>
<sequence length="90" mass="10143">RPNRVSDLAEFKANSSYSIKVAAGEAQAQQQLQQYFQTDVALTYKETRNALFGEHFSTRFSPILAYGAISPRQIKQALTQFEQQRGANES</sequence>
<dbReference type="AlphaFoldDB" id="A0A5S3YLT0"/>
<organism evidence="1 2">
    <name type="scientific">Pseudoalteromonas phenolica</name>
    <dbReference type="NCBI Taxonomy" id="161398"/>
    <lineage>
        <taxon>Bacteria</taxon>
        <taxon>Pseudomonadati</taxon>
        <taxon>Pseudomonadota</taxon>
        <taxon>Gammaproteobacteria</taxon>
        <taxon>Alteromonadales</taxon>
        <taxon>Pseudoalteromonadaceae</taxon>
        <taxon>Pseudoalteromonas</taxon>
    </lineage>
</organism>
<dbReference type="EMBL" id="PNCM01000480">
    <property type="protein sequence ID" value="TMP73847.1"/>
    <property type="molecule type" value="Genomic_DNA"/>
</dbReference>
<accession>A0A5S3YLT0</accession>
<name>A0A5S3YLT0_9GAMM</name>
<evidence type="ECO:0000313" key="2">
    <source>
        <dbReference type="Proteomes" id="UP000307362"/>
    </source>
</evidence>
<dbReference type="Proteomes" id="UP000307362">
    <property type="component" value="Unassembled WGS sequence"/>
</dbReference>
<reference evidence="1 2" key="1">
    <citation type="submission" date="2017-12" db="EMBL/GenBank/DDBJ databases">
        <authorList>
            <person name="Paulsen S."/>
            <person name="Gram L.K."/>
        </authorList>
    </citation>
    <scope>NUCLEOTIDE SEQUENCE [LARGE SCALE GENOMIC DNA]</scope>
    <source>
        <strain evidence="1 2">S1189</strain>
    </source>
</reference>
<dbReference type="InterPro" id="IPR036134">
    <property type="entry name" value="Crypto/Photolyase_FAD-like_sf"/>
</dbReference>
<proteinExistence type="predicted"/>